<dbReference type="Gene3D" id="1.10.510.10">
    <property type="entry name" value="Transferase(Phosphotransferase) domain 1"/>
    <property type="match status" value="1"/>
</dbReference>
<dbReference type="Pfam" id="PF07714">
    <property type="entry name" value="PK_Tyr_Ser-Thr"/>
    <property type="match status" value="1"/>
</dbReference>
<dbReference type="InterPro" id="IPR020635">
    <property type="entry name" value="Tyr_kinase_cat_dom"/>
</dbReference>
<evidence type="ECO:0000256" key="1">
    <source>
        <dbReference type="ARBA" id="ARBA00004167"/>
    </source>
</evidence>
<dbReference type="InterPro" id="IPR008266">
    <property type="entry name" value="Tyr_kinase_AS"/>
</dbReference>
<dbReference type="CDD" id="cd00192">
    <property type="entry name" value="PTKc"/>
    <property type="match status" value="1"/>
</dbReference>
<evidence type="ECO:0000256" key="4">
    <source>
        <dbReference type="ARBA" id="ARBA00022777"/>
    </source>
</evidence>
<dbReference type="Gene3D" id="2.130.10.10">
    <property type="entry name" value="YVTN repeat-like/Quinoprotein amine dehydrogenase"/>
    <property type="match status" value="1"/>
</dbReference>
<name>A0A914V692_9BILA</name>
<dbReference type="InterPro" id="IPR011009">
    <property type="entry name" value="Kinase-like_dom_sf"/>
</dbReference>
<evidence type="ECO:0000256" key="5">
    <source>
        <dbReference type="ARBA" id="ARBA00022840"/>
    </source>
</evidence>
<dbReference type="InterPro" id="IPR001245">
    <property type="entry name" value="Ser-Thr/Tyr_kinase_cat_dom"/>
</dbReference>
<keyword evidence="3 8" id="KW-0547">Nucleotide-binding</keyword>
<dbReference type="PROSITE" id="PS50011">
    <property type="entry name" value="PROTEIN_KINASE_DOM"/>
    <property type="match status" value="1"/>
</dbReference>
<evidence type="ECO:0000256" key="10">
    <source>
        <dbReference type="SAM" id="SignalP"/>
    </source>
</evidence>
<evidence type="ECO:0000313" key="13">
    <source>
        <dbReference type="WBParaSite" id="PSAMB.scaffold1593size29577.g13961.t1"/>
    </source>
</evidence>
<evidence type="ECO:0000256" key="8">
    <source>
        <dbReference type="PROSITE-ProRule" id="PRU10141"/>
    </source>
</evidence>
<keyword evidence="10" id="KW-0732">Signal</keyword>
<feature type="binding site" evidence="8">
    <location>
        <position position="766"/>
    </location>
    <ligand>
        <name>ATP</name>
        <dbReference type="ChEBI" id="CHEBI:30616"/>
    </ligand>
</feature>
<dbReference type="WBParaSite" id="PSAMB.scaffold1593size29577.g13961.t1">
    <property type="protein sequence ID" value="PSAMB.scaffold1593size29577.g13961.t1"/>
    <property type="gene ID" value="PSAMB.scaffold1593size29577.g13961"/>
</dbReference>
<dbReference type="SUPFAM" id="SSF101912">
    <property type="entry name" value="Sema domain"/>
    <property type="match status" value="1"/>
</dbReference>
<dbReference type="PRINTS" id="PR00109">
    <property type="entry name" value="TYRKINASE"/>
</dbReference>
<reference evidence="13" key="1">
    <citation type="submission" date="2022-11" db="UniProtKB">
        <authorList>
            <consortium name="WormBaseParasite"/>
        </authorList>
    </citation>
    <scope>IDENTIFICATION</scope>
</reference>
<feature type="signal peptide" evidence="10">
    <location>
        <begin position="1"/>
        <end position="20"/>
    </location>
</feature>
<comment type="subcellular location">
    <subcellularLocation>
        <location evidence="1">Membrane</location>
        <topology evidence="1">Single-pass membrane protein</topology>
    </subcellularLocation>
</comment>
<keyword evidence="2" id="KW-0808">Transferase</keyword>
<dbReference type="PROSITE" id="PS00107">
    <property type="entry name" value="PROTEIN_KINASE_ATP"/>
    <property type="match status" value="1"/>
</dbReference>
<keyword evidence="4" id="KW-0418">Kinase</keyword>
<dbReference type="SMART" id="SM00219">
    <property type="entry name" value="TyrKc"/>
    <property type="match status" value="1"/>
</dbReference>
<dbReference type="PANTHER" id="PTHR24416:SF564">
    <property type="entry name" value="MACROPHAGE-STIMULATING PROTEIN RECEPTOR"/>
    <property type="match status" value="1"/>
</dbReference>
<evidence type="ECO:0000256" key="2">
    <source>
        <dbReference type="ARBA" id="ARBA00022679"/>
    </source>
</evidence>
<dbReference type="InterPro" id="IPR036352">
    <property type="entry name" value="Semap_dom_sf"/>
</dbReference>
<evidence type="ECO:0000259" key="11">
    <source>
        <dbReference type="PROSITE" id="PS50011"/>
    </source>
</evidence>
<dbReference type="GO" id="GO:0043235">
    <property type="term" value="C:receptor complex"/>
    <property type="evidence" value="ECO:0007669"/>
    <property type="project" value="TreeGrafter"/>
</dbReference>
<comment type="catalytic activity">
    <reaction evidence="7">
        <text>L-tyrosyl-[protein] + ATP = O-phospho-L-tyrosyl-[protein] + ADP + H(+)</text>
        <dbReference type="Rhea" id="RHEA:10596"/>
        <dbReference type="Rhea" id="RHEA-COMP:10136"/>
        <dbReference type="Rhea" id="RHEA-COMP:20101"/>
        <dbReference type="ChEBI" id="CHEBI:15378"/>
        <dbReference type="ChEBI" id="CHEBI:30616"/>
        <dbReference type="ChEBI" id="CHEBI:46858"/>
        <dbReference type="ChEBI" id="CHEBI:61978"/>
        <dbReference type="ChEBI" id="CHEBI:456216"/>
        <dbReference type="EC" id="2.7.10.1"/>
    </reaction>
</comment>
<dbReference type="GO" id="GO:0007399">
    <property type="term" value="P:nervous system development"/>
    <property type="evidence" value="ECO:0007669"/>
    <property type="project" value="TreeGrafter"/>
</dbReference>
<dbReference type="PROSITE" id="PS00109">
    <property type="entry name" value="PROTEIN_KINASE_TYR"/>
    <property type="match status" value="1"/>
</dbReference>
<dbReference type="GO" id="GO:0005886">
    <property type="term" value="C:plasma membrane"/>
    <property type="evidence" value="ECO:0007669"/>
    <property type="project" value="TreeGrafter"/>
</dbReference>
<evidence type="ECO:0000256" key="9">
    <source>
        <dbReference type="SAM" id="Phobius"/>
    </source>
</evidence>
<dbReference type="FunFam" id="1.10.510.10:FF:000554">
    <property type="entry name" value="Predicted protein"/>
    <property type="match status" value="1"/>
</dbReference>
<dbReference type="PANTHER" id="PTHR24416">
    <property type="entry name" value="TYROSINE-PROTEIN KINASE RECEPTOR"/>
    <property type="match status" value="1"/>
</dbReference>
<keyword evidence="9" id="KW-0472">Membrane</keyword>
<evidence type="ECO:0000256" key="3">
    <source>
        <dbReference type="ARBA" id="ARBA00022741"/>
    </source>
</evidence>
<keyword evidence="5 8" id="KW-0067">ATP-binding</keyword>
<keyword evidence="6" id="KW-0829">Tyrosine-protein kinase</keyword>
<dbReference type="InterPro" id="IPR000719">
    <property type="entry name" value="Prot_kinase_dom"/>
</dbReference>
<dbReference type="GO" id="GO:0007169">
    <property type="term" value="P:cell surface receptor protein tyrosine kinase signaling pathway"/>
    <property type="evidence" value="ECO:0007669"/>
    <property type="project" value="TreeGrafter"/>
</dbReference>
<dbReference type="GO" id="GO:0016477">
    <property type="term" value="P:cell migration"/>
    <property type="evidence" value="ECO:0007669"/>
    <property type="project" value="TreeGrafter"/>
</dbReference>
<feature type="chain" id="PRO_5037410274" evidence="10">
    <location>
        <begin position="21"/>
        <end position="1079"/>
    </location>
</feature>
<evidence type="ECO:0000313" key="12">
    <source>
        <dbReference type="Proteomes" id="UP000887566"/>
    </source>
</evidence>
<dbReference type="SUPFAM" id="SSF56112">
    <property type="entry name" value="Protein kinase-like (PK-like)"/>
    <property type="match status" value="1"/>
</dbReference>
<accession>A0A914V692</accession>
<evidence type="ECO:0000256" key="6">
    <source>
        <dbReference type="ARBA" id="ARBA00023137"/>
    </source>
</evidence>
<dbReference type="InterPro" id="IPR015943">
    <property type="entry name" value="WD40/YVTN_repeat-like_dom_sf"/>
</dbReference>
<protein>
    <submittedName>
        <fullName evidence="13">Protein kinase domain-containing protein</fullName>
    </submittedName>
</protein>
<keyword evidence="12" id="KW-1185">Reference proteome</keyword>
<dbReference type="AlphaFoldDB" id="A0A914V692"/>
<organism evidence="12 13">
    <name type="scientific">Plectus sambesii</name>
    <dbReference type="NCBI Taxonomy" id="2011161"/>
    <lineage>
        <taxon>Eukaryota</taxon>
        <taxon>Metazoa</taxon>
        <taxon>Ecdysozoa</taxon>
        <taxon>Nematoda</taxon>
        <taxon>Chromadorea</taxon>
        <taxon>Plectida</taxon>
        <taxon>Plectina</taxon>
        <taxon>Plectoidea</taxon>
        <taxon>Plectidae</taxon>
        <taxon>Plectus</taxon>
    </lineage>
</organism>
<keyword evidence="9" id="KW-1133">Transmembrane helix</keyword>
<dbReference type="GO" id="GO:0004714">
    <property type="term" value="F:transmembrane receptor protein tyrosine kinase activity"/>
    <property type="evidence" value="ECO:0007669"/>
    <property type="project" value="UniProtKB-EC"/>
</dbReference>
<dbReference type="InterPro" id="IPR017441">
    <property type="entry name" value="Protein_kinase_ATP_BS"/>
</dbReference>
<dbReference type="GO" id="GO:0005524">
    <property type="term" value="F:ATP binding"/>
    <property type="evidence" value="ECO:0007669"/>
    <property type="project" value="UniProtKB-UniRule"/>
</dbReference>
<proteinExistence type="predicted"/>
<feature type="domain" description="Protein kinase" evidence="11">
    <location>
        <begin position="734"/>
        <end position="995"/>
    </location>
</feature>
<dbReference type="Proteomes" id="UP000887566">
    <property type="component" value="Unplaced"/>
</dbReference>
<keyword evidence="9" id="KW-0812">Transmembrane</keyword>
<dbReference type="InterPro" id="IPR050122">
    <property type="entry name" value="RTK"/>
</dbReference>
<feature type="transmembrane region" description="Helical" evidence="9">
    <location>
        <begin position="627"/>
        <end position="652"/>
    </location>
</feature>
<sequence>MLRTFALILVVVSTFTLSNAQEQSSFTEKVDLKTRLLGMSLLGGRLGVVTSNEIRFLQVTENGLKEIQSPVGLKTGIVLRPPSEFKLLEDSLALICDEYNCRIGDFSAEPSWDEYVFPIELPSAAAVSAIFTKASVLNARVVGSAKSTILRYGEDMKIVARADDMGATTNLTTVLAFERDGYSYFLGSAKRAYEPDTLAELADHDTARKFAMRLTRVCNVDGTKKLQSRIDLALACGEDKENLEEFTVSTATYDVVNDRLVLLAQKGDTNGVSKEEKICSFRLPSLEQAFENTWNICQNTPPMLSSKCKYRRKGIGNESSGPNCFIHAHHGGSSPYDTPCSTYNNLSPSEKLGNCDLVKSKTTSYQYAWLEQFQPFVGEVLARLPSVGRRMAVSLALAGPSAAFALYNDGSLIRVLLDEKANSPTATVSEPLWNASLPIAYRQSIAVANNRLAYLNDTIVESIQLTCASLYQTCEMVVNKTDVEPLGCGWCALSDGTGYSISKADNNGGGCVSKGSDGSAGIFFATACPPLIDRVMQKSVNTDPIEWEVVGTRLDTMTDLSVKICGQMCTVIKMAKESVICSVPKTTLTSSNCALTLTGQLSGQEFAVKKSLPILVPSNQLEDSPGVGTAIIAICIVVVFVLVGLCAVALYVRRRRSAKKQNDARAHAVQFQVVHNGSGSYLMTSHNGLRGNSNTYMGTNSLTCDDAMALGIDNPYERLFQDVDTRLRIAQDDLRFDTEVGRGNFGVVNKATYTPANGVERKVACKMLRPGISGVTEFLKEGLIMENFKHPRVMPLIGISFTTDNFAPIIVTEFMANGDLVKYLRDANNTPTLRQLLNFAVQIAEGMQYLHKCKFIHRDLAARNCMLDGQLQIKIADFGLCRPVSKYESYEPMHRNRDMPLRWLSIEALEREEFTFKGDVWAYGVVLWELMTRGAIPYTGMQGYMLIDFLKNGQRLERPPYCPAQLYDSVMKKCWQAHPADRPTFADLVVSVPAIISALERSQASQSHFGARTLSGESVPTERPLRARLLWRQCFSKFCDQHQRRFLTQQHYECIIVLNMPGSYFIRYVNDTPPPACER</sequence>
<evidence type="ECO:0000256" key="7">
    <source>
        <dbReference type="ARBA" id="ARBA00051243"/>
    </source>
</evidence>